<dbReference type="AlphaFoldDB" id="A0A160P3I4"/>
<sequence length="346" mass="35026">MTTPPPSPSPAPIPVPNQAPNPNQAPVHHQAPHPAQAPAQAPHPAQAPAQAPMPVPGPAQGMAPAAAYPGMPPAMPPGAAPHAYVSPIPVRAAHLGDALASEWTKIRSVRSTMWTLGTMVLLMVLIGLGVALVASSAAGESSSDSALALGFFGLLPASICVMTLGVLTISSEFGTGMIRTTLTACPSRARVLTAKALIFFLLVFTLVTVVAAVLGAMQVAMVGSATPSAAEWLRATVGAGLYLALLGLLALGVGAIVRHSAGAITVMIGVLLLPLVAALFMFSEAMRPLQELLSTYAIPSQMIALYSDTAPFGDSGPAGWEPVLIMAGLAAAALGAAYALLGNRDV</sequence>
<feature type="transmembrane region" description="Helical" evidence="2">
    <location>
        <begin position="113"/>
        <end position="134"/>
    </location>
</feature>
<dbReference type="Pfam" id="PF12730">
    <property type="entry name" value="ABC2_membrane_4"/>
    <property type="match status" value="1"/>
</dbReference>
<evidence type="ECO:0000256" key="1">
    <source>
        <dbReference type="SAM" id="MobiDB-lite"/>
    </source>
</evidence>
<keyword evidence="2" id="KW-0472">Membrane</keyword>
<reference evidence="3 4" key="1">
    <citation type="journal article" date="2016" name="Genome Announc.">
        <title>Complete Genome Sequence of Thiostrepton-Producing Streptomyces laurentii ATCC 31255.</title>
        <authorList>
            <person name="Doi K."/>
            <person name="Fujino Y."/>
            <person name="Nagayoshi Y."/>
            <person name="Ohshima T."/>
            <person name="Ogata S."/>
        </authorList>
    </citation>
    <scope>NUCLEOTIDE SEQUENCE [LARGE SCALE GENOMIC DNA]</scope>
    <source>
        <strain evidence="3 4">ATCC 31255</strain>
    </source>
</reference>
<proteinExistence type="predicted"/>
<keyword evidence="2" id="KW-0812">Transmembrane</keyword>
<feature type="transmembrane region" description="Helical" evidence="2">
    <location>
        <begin position="232"/>
        <end position="257"/>
    </location>
</feature>
<feature type="transmembrane region" description="Helical" evidence="2">
    <location>
        <begin position="146"/>
        <end position="169"/>
    </location>
</feature>
<evidence type="ECO:0000313" key="4">
    <source>
        <dbReference type="Proteomes" id="UP000217676"/>
    </source>
</evidence>
<evidence type="ECO:0000256" key="2">
    <source>
        <dbReference type="SAM" id="Phobius"/>
    </source>
</evidence>
<organism evidence="3 4">
    <name type="scientific">Streptomyces laurentii</name>
    <dbReference type="NCBI Taxonomy" id="39478"/>
    <lineage>
        <taxon>Bacteria</taxon>
        <taxon>Bacillati</taxon>
        <taxon>Actinomycetota</taxon>
        <taxon>Actinomycetes</taxon>
        <taxon>Kitasatosporales</taxon>
        <taxon>Streptomycetaceae</taxon>
        <taxon>Streptomyces</taxon>
    </lineage>
</organism>
<feature type="compositionally biased region" description="Pro residues" evidence="1">
    <location>
        <begin position="1"/>
        <end position="19"/>
    </location>
</feature>
<keyword evidence="4" id="KW-1185">Reference proteome</keyword>
<dbReference type="KEGG" id="slau:SLA_5268"/>
<dbReference type="GO" id="GO:0140359">
    <property type="term" value="F:ABC-type transporter activity"/>
    <property type="evidence" value="ECO:0007669"/>
    <property type="project" value="InterPro"/>
</dbReference>
<accession>A0A160P3I4</accession>
<dbReference type="GO" id="GO:0005886">
    <property type="term" value="C:plasma membrane"/>
    <property type="evidence" value="ECO:0007669"/>
    <property type="project" value="UniProtKB-SubCell"/>
</dbReference>
<keyword evidence="2" id="KW-1133">Transmembrane helix</keyword>
<protein>
    <submittedName>
        <fullName evidence="3">ABC transporter integral membrane protein</fullName>
    </submittedName>
</protein>
<feature type="transmembrane region" description="Helical" evidence="2">
    <location>
        <begin position="197"/>
        <end position="220"/>
    </location>
</feature>
<gene>
    <name evidence="3" type="ORF">SLA_5268</name>
</gene>
<feature type="region of interest" description="Disordered" evidence="1">
    <location>
        <begin position="1"/>
        <end position="58"/>
    </location>
</feature>
<dbReference type="Proteomes" id="UP000217676">
    <property type="component" value="Chromosome"/>
</dbReference>
<feature type="transmembrane region" description="Helical" evidence="2">
    <location>
        <begin position="264"/>
        <end position="283"/>
    </location>
</feature>
<feature type="transmembrane region" description="Helical" evidence="2">
    <location>
        <begin position="323"/>
        <end position="341"/>
    </location>
</feature>
<dbReference type="EMBL" id="AP017424">
    <property type="protein sequence ID" value="BAU86149.1"/>
    <property type="molecule type" value="Genomic_DNA"/>
</dbReference>
<feature type="compositionally biased region" description="Low complexity" evidence="1">
    <location>
        <begin position="20"/>
        <end position="50"/>
    </location>
</feature>
<name>A0A160P3I4_STRLU</name>
<evidence type="ECO:0000313" key="3">
    <source>
        <dbReference type="EMBL" id="BAU86149.1"/>
    </source>
</evidence>